<gene>
    <name evidence="1" type="ORF">ENM21_03790</name>
</gene>
<evidence type="ECO:0000313" key="1">
    <source>
        <dbReference type="EMBL" id="HHM96317.1"/>
    </source>
</evidence>
<protein>
    <submittedName>
        <fullName evidence="1">Uncharacterized protein</fullName>
    </submittedName>
</protein>
<name>A0A7C5VX57_THERO</name>
<organism evidence="1">
    <name type="scientific">Thermomicrobium roseum</name>
    <dbReference type="NCBI Taxonomy" id="500"/>
    <lineage>
        <taxon>Bacteria</taxon>
        <taxon>Pseudomonadati</taxon>
        <taxon>Thermomicrobiota</taxon>
        <taxon>Thermomicrobia</taxon>
        <taxon>Thermomicrobiales</taxon>
        <taxon>Thermomicrobiaceae</taxon>
        <taxon>Thermomicrobium</taxon>
    </lineage>
</organism>
<reference evidence="1" key="1">
    <citation type="journal article" date="2020" name="mSystems">
        <title>Genome- and Community-Level Interaction Insights into Carbon Utilization and Element Cycling Functions of Hydrothermarchaeota in Hydrothermal Sediment.</title>
        <authorList>
            <person name="Zhou Z."/>
            <person name="Liu Y."/>
            <person name="Xu W."/>
            <person name="Pan J."/>
            <person name="Luo Z.H."/>
            <person name="Li M."/>
        </authorList>
    </citation>
    <scope>NUCLEOTIDE SEQUENCE [LARGE SCALE GENOMIC DNA]</scope>
    <source>
        <strain evidence="1">SpSt-1065</strain>
    </source>
</reference>
<sequence length="90" mass="10491">MQREPCRSRSTEEKIFVQTVHLASDRYSTNPVQETSQSTMRRHFMAQNITVPTGRATVHHYEPDTHASTVILRQLYTAKHRESERVPLQV</sequence>
<proteinExistence type="predicted"/>
<accession>A0A7C5VX57</accession>
<dbReference type="EMBL" id="DRWX01000184">
    <property type="protein sequence ID" value="HHM96317.1"/>
    <property type="molecule type" value="Genomic_DNA"/>
</dbReference>
<comment type="caution">
    <text evidence="1">The sequence shown here is derived from an EMBL/GenBank/DDBJ whole genome shotgun (WGS) entry which is preliminary data.</text>
</comment>
<dbReference type="AlphaFoldDB" id="A0A7C5VX57"/>